<protein>
    <submittedName>
        <fullName evidence="1">Uncharacterized protein</fullName>
    </submittedName>
</protein>
<reference evidence="1" key="1">
    <citation type="journal article" date="2014" name="Front. Microbiol.">
        <title>High frequency of phylogenetically diverse reductive dehalogenase-homologous genes in deep subseafloor sedimentary metagenomes.</title>
        <authorList>
            <person name="Kawai M."/>
            <person name="Futagami T."/>
            <person name="Toyoda A."/>
            <person name="Takaki Y."/>
            <person name="Nishi S."/>
            <person name="Hori S."/>
            <person name="Arai W."/>
            <person name="Tsubouchi T."/>
            <person name="Morono Y."/>
            <person name="Uchiyama I."/>
            <person name="Ito T."/>
            <person name="Fujiyama A."/>
            <person name="Inagaki F."/>
            <person name="Takami H."/>
        </authorList>
    </citation>
    <scope>NUCLEOTIDE SEQUENCE</scope>
    <source>
        <strain evidence="1">Expedition CK06-06</strain>
    </source>
</reference>
<name>X0XXI4_9ZZZZ</name>
<dbReference type="EMBL" id="BARS01046113">
    <property type="protein sequence ID" value="GAG39927.1"/>
    <property type="molecule type" value="Genomic_DNA"/>
</dbReference>
<sequence>MKDTEQIKFWKGEFGDEYTLRNSEDFDELYKKQFGITRTELNNDFLSDLNKDIFTLEIGCNKGLQLNILEKSGFNNLW</sequence>
<comment type="caution">
    <text evidence="1">The sequence shown here is derived from an EMBL/GenBank/DDBJ whole genome shotgun (WGS) entry which is preliminary data.</text>
</comment>
<dbReference type="AlphaFoldDB" id="X0XXI4"/>
<accession>X0XXI4</accession>
<proteinExistence type="predicted"/>
<feature type="non-terminal residue" evidence="1">
    <location>
        <position position="78"/>
    </location>
</feature>
<organism evidence="1">
    <name type="scientific">marine sediment metagenome</name>
    <dbReference type="NCBI Taxonomy" id="412755"/>
    <lineage>
        <taxon>unclassified sequences</taxon>
        <taxon>metagenomes</taxon>
        <taxon>ecological metagenomes</taxon>
    </lineage>
</organism>
<evidence type="ECO:0000313" key="1">
    <source>
        <dbReference type="EMBL" id="GAG39927.1"/>
    </source>
</evidence>
<gene>
    <name evidence="1" type="ORF">S01H1_69449</name>
</gene>